<keyword evidence="2" id="KW-1185">Reference proteome</keyword>
<reference evidence="1 2" key="1">
    <citation type="submission" date="2019-08" db="EMBL/GenBank/DDBJ databases">
        <title>Whole genome of Aphis craccivora.</title>
        <authorList>
            <person name="Voronova N.V."/>
            <person name="Shulinski R.S."/>
            <person name="Bandarenka Y.V."/>
            <person name="Zhorov D.G."/>
            <person name="Warner D."/>
        </authorList>
    </citation>
    <scope>NUCLEOTIDE SEQUENCE [LARGE SCALE GENOMIC DNA]</scope>
    <source>
        <strain evidence="1">180601</strain>
        <tissue evidence="1">Whole Body</tissue>
    </source>
</reference>
<sequence>MACPSRSIVVLCSTRSESYTTGENGKRVSTANTVSAARVKKLGWIWYSPPDFLRPLIPELVNLLKTHVQRHSIKFNLKLEATYNRPNVANSSENRAFKTMVVEIFPDSDIKTITEIAYMKLMKEKDEYMGRGSGFTLESIDGLLVAEMGYHQPTEYRPVLFQVGDSGKARDGDGSVIIEPEKMSEVENNFNFKSSFDEKIKNINVSANSMAIVDEENYKKLINEVLEAKSRKNKTSLDYRRLNRYDIIK</sequence>
<protein>
    <submittedName>
        <fullName evidence="1">Uncharacterized protein</fullName>
    </submittedName>
</protein>
<feature type="non-terminal residue" evidence="1">
    <location>
        <position position="249"/>
    </location>
</feature>
<name>A0A6G0Y772_APHCR</name>
<dbReference type="AlphaFoldDB" id="A0A6G0Y772"/>
<dbReference type="OrthoDB" id="6625030at2759"/>
<dbReference type="Proteomes" id="UP000478052">
    <property type="component" value="Unassembled WGS sequence"/>
</dbReference>
<accession>A0A6G0Y772</accession>
<evidence type="ECO:0000313" key="2">
    <source>
        <dbReference type="Proteomes" id="UP000478052"/>
    </source>
</evidence>
<dbReference type="EMBL" id="VUJU01005675">
    <property type="protein sequence ID" value="KAF0750584.1"/>
    <property type="molecule type" value="Genomic_DNA"/>
</dbReference>
<organism evidence="1 2">
    <name type="scientific">Aphis craccivora</name>
    <name type="common">Cowpea aphid</name>
    <dbReference type="NCBI Taxonomy" id="307492"/>
    <lineage>
        <taxon>Eukaryota</taxon>
        <taxon>Metazoa</taxon>
        <taxon>Ecdysozoa</taxon>
        <taxon>Arthropoda</taxon>
        <taxon>Hexapoda</taxon>
        <taxon>Insecta</taxon>
        <taxon>Pterygota</taxon>
        <taxon>Neoptera</taxon>
        <taxon>Paraneoptera</taxon>
        <taxon>Hemiptera</taxon>
        <taxon>Sternorrhyncha</taxon>
        <taxon>Aphidomorpha</taxon>
        <taxon>Aphidoidea</taxon>
        <taxon>Aphididae</taxon>
        <taxon>Aphidini</taxon>
        <taxon>Aphis</taxon>
        <taxon>Aphis</taxon>
    </lineage>
</organism>
<evidence type="ECO:0000313" key="1">
    <source>
        <dbReference type="EMBL" id="KAF0750584.1"/>
    </source>
</evidence>
<gene>
    <name evidence="1" type="ORF">FWK35_00021773</name>
</gene>
<comment type="caution">
    <text evidence="1">The sequence shown here is derived from an EMBL/GenBank/DDBJ whole genome shotgun (WGS) entry which is preliminary data.</text>
</comment>
<proteinExistence type="predicted"/>